<sequence length="307" mass="32774">MKTALALTAAAGLLLFTVSTGFADDSRYSPWQGQVQTGDMTELLKNLRALTDQAEQDKAADPEFLADLRSMASEYEDRARWPTRLLYDNFSDGNLTGKPTWTIVAGDWRVATNSSGTNALTSRVRKYGSYSSTSSTSNGTDIVAAVLAAVLARQNGTTTSTQQTQDAPASILVPVAISDQFSIRIEMASRESRGQFNYGVYAGQNGERSYQLAYLPGGANGLSLSRVTPQGSQLLATSAGAINLEDNQLHVIEWKRGLSGKMTVALDGQTVIEATDVGSRKPFTGFMMVNSGGNFAIQSVAINGTAK</sequence>
<evidence type="ECO:0000256" key="1">
    <source>
        <dbReference type="SAM" id="SignalP"/>
    </source>
</evidence>
<feature type="chain" id="PRO_5023873440" evidence="1">
    <location>
        <begin position="24"/>
        <end position="307"/>
    </location>
</feature>
<name>A0A5J6MIV9_9PROT</name>
<dbReference type="Proteomes" id="UP000326202">
    <property type="component" value="Chromosome"/>
</dbReference>
<accession>A0A5J6MIV9</accession>
<keyword evidence="3" id="KW-1185">Reference proteome</keyword>
<feature type="signal peptide" evidence="1">
    <location>
        <begin position="1"/>
        <end position="23"/>
    </location>
</feature>
<dbReference type="RefSeq" id="WP_151176792.1">
    <property type="nucleotide sequence ID" value="NZ_CP042906.1"/>
</dbReference>
<dbReference type="KEGG" id="htq:FRZ44_17280"/>
<evidence type="ECO:0000313" key="3">
    <source>
        <dbReference type="Proteomes" id="UP000326202"/>
    </source>
</evidence>
<organism evidence="2 3">
    <name type="scientific">Hypericibacter terrae</name>
    <dbReference type="NCBI Taxonomy" id="2602015"/>
    <lineage>
        <taxon>Bacteria</taxon>
        <taxon>Pseudomonadati</taxon>
        <taxon>Pseudomonadota</taxon>
        <taxon>Alphaproteobacteria</taxon>
        <taxon>Rhodospirillales</taxon>
        <taxon>Dongiaceae</taxon>
        <taxon>Hypericibacter</taxon>
    </lineage>
</organism>
<protein>
    <submittedName>
        <fullName evidence="2">Uncharacterized protein</fullName>
    </submittedName>
</protein>
<dbReference type="AlphaFoldDB" id="A0A5J6MIV9"/>
<proteinExistence type="predicted"/>
<gene>
    <name evidence="2" type="ORF">FRZ44_17280</name>
</gene>
<reference evidence="2 3" key="1">
    <citation type="submission" date="2019-08" db="EMBL/GenBank/DDBJ databases">
        <title>Hyperibacter terrae gen. nov., sp. nov. and Hyperibacter viscosus sp. nov., two new members in the family Rhodospirillaceae isolated from the rhizosphere of Hypericum perforatum.</title>
        <authorList>
            <person name="Noviana Z."/>
        </authorList>
    </citation>
    <scope>NUCLEOTIDE SEQUENCE [LARGE SCALE GENOMIC DNA]</scope>
    <source>
        <strain evidence="2 3">R5913</strain>
    </source>
</reference>
<dbReference type="EMBL" id="CP042906">
    <property type="protein sequence ID" value="QEX16435.1"/>
    <property type="molecule type" value="Genomic_DNA"/>
</dbReference>
<keyword evidence="1" id="KW-0732">Signal</keyword>
<dbReference type="OrthoDB" id="2080452at2"/>
<evidence type="ECO:0000313" key="2">
    <source>
        <dbReference type="EMBL" id="QEX16435.1"/>
    </source>
</evidence>